<evidence type="ECO:0000313" key="2">
    <source>
        <dbReference type="EMBL" id="RRG20409.1"/>
    </source>
</evidence>
<dbReference type="Pfam" id="PF05193">
    <property type="entry name" value="Peptidase_M16_C"/>
    <property type="match status" value="1"/>
</dbReference>
<dbReference type="RefSeq" id="WP_125031270.1">
    <property type="nucleotide sequence ID" value="NZ_JAPXVP010000011.1"/>
</dbReference>
<evidence type="ECO:0000259" key="1">
    <source>
        <dbReference type="Pfam" id="PF05193"/>
    </source>
</evidence>
<dbReference type="AlphaFoldDB" id="A0A425XZ04"/>
<dbReference type="EMBL" id="QQWG01000013">
    <property type="protein sequence ID" value="RRG20409.1"/>
    <property type="molecule type" value="Genomic_DNA"/>
</dbReference>
<organism evidence="2 3">
    <name type="scientific">Ancylomarina euxinus</name>
    <dbReference type="NCBI Taxonomy" id="2283627"/>
    <lineage>
        <taxon>Bacteria</taxon>
        <taxon>Pseudomonadati</taxon>
        <taxon>Bacteroidota</taxon>
        <taxon>Bacteroidia</taxon>
        <taxon>Marinilabiliales</taxon>
        <taxon>Marinifilaceae</taxon>
        <taxon>Ancylomarina</taxon>
    </lineage>
</organism>
<dbReference type="InterPro" id="IPR007863">
    <property type="entry name" value="Peptidase_M16_C"/>
</dbReference>
<dbReference type="SUPFAM" id="SSF63411">
    <property type="entry name" value="LuxS/MPP-like metallohydrolase"/>
    <property type="match status" value="1"/>
</dbReference>
<proteinExistence type="predicted"/>
<dbReference type="Proteomes" id="UP000285794">
    <property type="component" value="Unassembled WGS sequence"/>
</dbReference>
<sequence length="153" mass="17711">MLNVVSQLLTKRYMTTIREEEGRSYGVSVNPSALKLPSPKFSLSINFDCDPEKRDRLMEIVVEEITRIKNEACDAKDLKEIKNNFIKSRQEAELQNSFWLGVLLENQMVGSKFTSKEEYKILLNSIDADFVKKFAKKLFKKVNTVEVIMNPKK</sequence>
<accession>A0A425XZ04</accession>
<dbReference type="InterPro" id="IPR011249">
    <property type="entry name" value="Metalloenz_LuxS/M16"/>
</dbReference>
<protein>
    <recommendedName>
        <fullName evidence="1">Peptidase M16 C-terminal domain-containing protein</fullName>
    </recommendedName>
</protein>
<evidence type="ECO:0000313" key="3">
    <source>
        <dbReference type="Proteomes" id="UP000285794"/>
    </source>
</evidence>
<feature type="domain" description="Peptidase M16 C-terminal" evidence="1">
    <location>
        <begin position="2"/>
        <end position="84"/>
    </location>
</feature>
<dbReference type="OrthoDB" id="9811314at2"/>
<comment type="caution">
    <text evidence="2">The sequence shown here is derived from an EMBL/GenBank/DDBJ whole genome shotgun (WGS) entry which is preliminary data.</text>
</comment>
<gene>
    <name evidence="2" type="ORF">DWB61_12750</name>
</gene>
<reference evidence="2 3" key="1">
    <citation type="submission" date="2018-07" db="EMBL/GenBank/DDBJ databases">
        <title>Draft genome sequence of Ancylomarina sp. M1P.</title>
        <authorList>
            <person name="Yadav S."/>
            <person name="Villanueva L."/>
            <person name="Damste J.S.S."/>
        </authorList>
    </citation>
    <scope>NUCLEOTIDE SEQUENCE [LARGE SCALE GENOMIC DNA]</scope>
    <source>
        <strain evidence="2 3">M1P</strain>
    </source>
</reference>
<name>A0A425XZ04_9BACT</name>
<dbReference type="GO" id="GO:0046872">
    <property type="term" value="F:metal ion binding"/>
    <property type="evidence" value="ECO:0007669"/>
    <property type="project" value="InterPro"/>
</dbReference>
<dbReference type="Gene3D" id="3.30.830.10">
    <property type="entry name" value="Metalloenzyme, LuxS/M16 peptidase-like"/>
    <property type="match status" value="1"/>
</dbReference>
<keyword evidence="3" id="KW-1185">Reference proteome</keyword>